<feature type="repeat" description="PPR" evidence="2">
    <location>
        <begin position="207"/>
        <end position="241"/>
    </location>
</feature>
<dbReference type="Pfam" id="PF20431">
    <property type="entry name" value="E_motif"/>
    <property type="match status" value="1"/>
</dbReference>
<evidence type="ECO:0000313" key="4">
    <source>
        <dbReference type="Proteomes" id="UP001346149"/>
    </source>
</evidence>
<keyword evidence="1" id="KW-0677">Repeat</keyword>
<feature type="repeat" description="PPR" evidence="2">
    <location>
        <begin position="176"/>
        <end position="206"/>
    </location>
</feature>
<organism evidence="3 4">
    <name type="scientific">Trapa natans</name>
    <name type="common">Water chestnut</name>
    <dbReference type="NCBI Taxonomy" id="22666"/>
    <lineage>
        <taxon>Eukaryota</taxon>
        <taxon>Viridiplantae</taxon>
        <taxon>Streptophyta</taxon>
        <taxon>Embryophyta</taxon>
        <taxon>Tracheophyta</taxon>
        <taxon>Spermatophyta</taxon>
        <taxon>Magnoliopsida</taxon>
        <taxon>eudicotyledons</taxon>
        <taxon>Gunneridae</taxon>
        <taxon>Pentapetalae</taxon>
        <taxon>rosids</taxon>
        <taxon>malvids</taxon>
        <taxon>Myrtales</taxon>
        <taxon>Lythraceae</taxon>
        <taxon>Trapa</taxon>
    </lineage>
</organism>
<evidence type="ECO:0000313" key="3">
    <source>
        <dbReference type="EMBL" id="KAK4790286.1"/>
    </source>
</evidence>
<dbReference type="PANTHER" id="PTHR47926:SF437">
    <property type="entry name" value="PENTACOTRIPEPTIDE-REPEAT REGION OF PRORP DOMAIN-CONTAINING PROTEIN"/>
    <property type="match status" value="1"/>
</dbReference>
<dbReference type="EMBL" id="JAXQNO010000010">
    <property type="protein sequence ID" value="KAK4790286.1"/>
    <property type="molecule type" value="Genomic_DNA"/>
</dbReference>
<dbReference type="InterPro" id="IPR046960">
    <property type="entry name" value="PPR_At4g14850-like_plant"/>
</dbReference>
<feature type="repeat" description="PPR" evidence="2">
    <location>
        <begin position="269"/>
        <end position="303"/>
    </location>
</feature>
<keyword evidence="4" id="KW-1185">Reference proteome</keyword>
<dbReference type="Gene3D" id="1.25.40.10">
    <property type="entry name" value="Tetratricopeptide repeat domain"/>
    <property type="match status" value="5"/>
</dbReference>
<evidence type="ECO:0008006" key="5">
    <source>
        <dbReference type="Google" id="ProtNLM"/>
    </source>
</evidence>
<feature type="repeat" description="PPR" evidence="2">
    <location>
        <begin position="371"/>
        <end position="405"/>
    </location>
</feature>
<dbReference type="InterPro" id="IPR002885">
    <property type="entry name" value="PPR_rpt"/>
</dbReference>
<protein>
    <recommendedName>
        <fullName evidence="5">Pentatricopeptide repeat-containing protein</fullName>
    </recommendedName>
</protein>
<dbReference type="Pfam" id="PF01535">
    <property type="entry name" value="PPR"/>
    <property type="match status" value="5"/>
</dbReference>
<dbReference type="Proteomes" id="UP001346149">
    <property type="component" value="Unassembled WGS sequence"/>
</dbReference>
<evidence type="ECO:0000256" key="2">
    <source>
        <dbReference type="PROSITE-ProRule" id="PRU00708"/>
    </source>
</evidence>
<accession>A0AAN7LPK6</accession>
<dbReference type="FunFam" id="1.25.40.10:FF:000184">
    <property type="entry name" value="Pentatricopeptide repeat-containing protein, chloroplastic"/>
    <property type="match status" value="1"/>
</dbReference>
<dbReference type="PANTHER" id="PTHR47926">
    <property type="entry name" value="PENTATRICOPEPTIDE REPEAT-CONTAINING PROTEIN"/>
    <property type="match status" value="1"/>
</dbReference>
<dbReference type="Pfam" id="PF13041">
    <property type="entry name" value="PPR_2"/>
    <property type="match status" value="2"/>
</dbReference>
<dbReference type="GO" id="GO:0009451">
    <property type="term" value="P:RNA modification"/>
    <property type="evidence" value="ECO:0007669"/>
    <property type="project" value="InterPro"/>
</dbReference>
<dbReference type="FunFam" id="1.25.40.10:FF:000348">
    <property type="entry name" value="Pentatricopeptide repeat-containing protein chloroplastic"/>
    <property type="match status" value="1"/>
</dbReference>
<dbReference type="GO" id="GO:0003723">
    <property type="term" value="F:RNA binding"/>
    <property type="evidence" value="ECO:0007669"/>
    <property type="project" value="InterPro"/>
</dbReference>
<dbReference type="InterPro" id="IPR011990">
    <property type="entry name" value="TPR-like_helical_dom_sf"/>
</dbReference>
<comment type="caution">
    <text evidence="3">The sequence shown here is derived from an EMBL/GenBank/DDBJ whole genome shotgun (WGS) entry which is preliminary data.</text>
</comment>
<dbReference type="NCBIfam" id="TIGR00756">
    <property type="entry name" value="PPR"/>
    <property type="match status" value="6"/>
</dbReference>
<evidence type="ECO:0000256" key="1">
    <source>
        <dbReference type="ARBA" id="ARBA00022737"/>
    </source>
</evidence>
<gene>
    <name evidence="3" type="ORF">SAY86_017590</name>
</gene>
<dbReference type="PROSITE" id="PS51375">
    <property type="entry name" value="PPR"/>
    <property type="match status" value="4"/>
</dbReference>
<name>A0AAN7LPK6_TRANT</name>
<reference evidence="3 4" key="1">
    <citation type="journal article" date="2023" name="Hortic Res">
        <title>Pangenome of water caltrop reveals structural variations and asymmetric subgenome divergence after allopolyploidization.</title>
        <authorList>
            <person name="Zhang X."/>
            <person name="Chen Y."/>
            <person name="Wang L."/>
            <person name="Yuan Y."/>
            <person name="Fang M."/>
            <person name="Shi L."/>
            <person name="Lu R."/>
            <person name="Comes H.P."/>
            <person name="Ma Y."/>
            <person name="Chen Y."/>
            <person name="Huang G."/>
            <person name="Zhou Y."/>
            <person name="Zheng Z."/>
            <person name="Qiu Y."/>
        </authorList>
    </citation>
    <scope>NUCLEOTIDE SEQUENCE [LARGE SCALE GENOMIC DNA]</scope>
    <source>
        <strain evidence="3">F231</strain>
    </source>
</reference>
<sequence length="618" mass="70192">MQQSLWTPIERKCLRLLQQGKPSKYFLLQIHAFMLRNSLHANVNLLTKLLTCYSSSHLLGHARRLFDTSPHRDDSFLCNVLIRAYTGEHQYEKSLILYRDLRRNTCFVPDHYTFTALAKSCSSGVSVWAGLQAQSIVMKIGLWLDSYILTSFVDMYAKLGRVDCAKKVFDEITDRSLVSWTALVGGYVKSGDMINAGRLFDEMPEKDPAAFNLMIDGYVKLGEMELARYLFDQMPKRNVISWTSMIYGFCQIGHIKSARMLFDSMPDRNLYSWNVMIRGYCQNKQPCEALRLFHEMQLTSSTQPDEVTIVSILPAIADLGALDLGNWVHQFVRKKKLDRESNVCTALVDMFAKCGEIDKARMIFDGMSEREVASWNALINGLAVNGCGRQALDVFMEMQNGGYKPNEVSLLGALSACNHGGLLEEGKRLFGAMEVGFGLTPEIEHYGCMVDLLGRAGQLDEAENLINTMPFKANGIILSTFLFACGYYKNAARAERMIKKFATMEPWNDGNYIILRNLYAMENRWKDVEEIKGLMREKGANKEVGCSIIEIDETKLLDFHLIAYNPWTMINVSDDCDTTAEGRTLQLMNNLIYRPEEEVLTELEKFKAHILLCLVLSL</sequence>
<proteinExistence type="predicted"/>
<dbReference type="AlphaFoldDB" id="A0AAN7LPK6"/>
<dbReference type="InterPro" id="IPR046848">
    <property type="entry name" value="E_motif"/>
</dbReference>